<gene>
    <name evidence="1" type="ORF">KPH14_012842</name>
</gene>
<protein>
    <submittedName>
        <fullName evidence="1">Uncharacterized protein</fullName>
    </submittedName>
</protein>
<dbReference type="AlphaFoldDB" id="A0AAD9RDL5"/>
<dbReference type="EMBL" id="JAIFRP010002029">
    <property type="protein sequence ID" value="KAK2577717.1"/>
    <property type="molecule type" value="Genomic_DNA"/>
</dbReference>
<reference evidence="1" key="1">
    <citation type="submission" date="2021-08" db="EMBL/GenBank/DDBJ databases">
        <authorList>
            <person name="Misof B."/>
            <person name="Oliver O."/>
            <person name="Podsiadlowski L."/>
            <person name="Donath A."/>
            <person name="Peters R."/>
            <person name="Mayer C."/>
            <person name="Rust J."/>
            <person name="Gunkel S."/>
            <person name="Lesny P."/>
            <person name="Martin S."/>
            <person name="Oeyen J.P."/>
            <person name="Petersen M."/>
            <person name="Panagiotis P."/>
            <person name="Wilbrandt J."/>
            <person name="Tanja T."/>
        </authorList>
    </citation>
    <scope>NUCLEOTIDE SEQUENCE</scope>
    <source>
        <strain evidence="1">GBR_01_08_01A</strain>
        <tissue evidence="1">Thorax + abdomen</tissue>
    </source>
</reference>
<name>A0AAD9RDL5_9HYME</name>
<dbReference type="Proteomes" id="UP001258017">
    <property type="component" value="Unassembled WGS sequence"/>
</dbReference>
<keyword evidence="2" id="KW-1185">Reference proteome</keyword>
<evidence type="ECO:0000313" key="2">
    <source>
        <dbReference type="Proteomes" id="UP001258017"/>
    </source>
</evidence>
<organism evidence="1 2">
    <name type="scientific">Odynerus spinipes</name>
    <dbReference type="NCBI Taxonomy" id="1348599"/>
    <lineage>
        <taxon>Eukaryota</taxon>
        <taxon>Metazoa</taxon>
        <taxon>Ecdysozoa</taxon>
        <taxon>Arthropoda</taxon>
        <taxon>Hexapoda</taxon>
        <taxon>Insecta</taxon>
        <taxon>Pterygota</taxon>
        <taxon>Neoptera</taxon>
        <taxon>Endopterygota</taxon>
        <taxon>Hymenoptera</taxon>
        <taxon>Apocrita</taxon>
        <taxon>Aculeata</taxon>
        <taxon>Vespoidea</taxon>
        <taxon>Vespidae</taxon>
        <taxon>Eumeninae</taxon>
        <taxon>Odynerus</taxon>
    </lineage>
</organism>
<comment type="caution">
    <text evidence="1">The sequence shown here is derived from an EMBL/GenBank/DDBJ whole genome shotgun (WGS) entry which is preliminary data.</text>
</comment>
<reference evidence="1" key="2">
    <citation type="journal article" date="2023" name="Commun. Biol.">
        <title>Intrasexual cuticular hydrocarbon dimorphism in a wasp sheds light on hydrocarbon biosynthesis genes in Hymenoptera.</title>
        <authorList>
            <person name="Moris V.C."/>
            <person name="Podsiadlowski L."/>
            <person name="Martin S."/>
            <person name="Oeyen J.P."/>
            <person name="Donath A."/>
            <person name="Petersen M."/>
            <person name="Wilbrandt J."/>
            <person name="Misof B."/>
            <person name="Liedtke D."/>
            <person name="Thamm M."/>
            <person name="Scheiner R."/>
            <person name="Schmitt T."/>
            <person name="Niehuis O."/>
        </authorList>
    </citation>
    <scope>NUCLEOTIDE SEQUENCE</scope>
    <source>
        <strain evidence="1">GBR_01_08_01A</strain>
    </source>
</reference>
<accession>A0AAD9RDL5</accession>
<sequence length="115" mass="13259">MVPRDHLALVGFDEGYLKRKFRVKFDDPRDRANRVRQFLIRENALEAEENIDNPAAKYAKEVSREKRLQALKALQSPAAGRALDEVLRERPELNEGQEVKIVIPSIYKKGQNKST</sequence>
<evidence type="ECO:0000313" key="1">
    <source>
        <dbReference type="EMBL" id="KAK2577717.1"/>
    </source>
</evidence>
<proteinExistence type="predicted"/>